<evidence type="ECO:0000313" key="2">
    <source>
        <dbReference type="EMBL" id="GMN23855.1"/>
    </source>
</evidence>
<gene>
    <name evidence="2" type="ORF">TIFTF001_049106</name>
    <name evidence="3" type="ORF">TIFTF001_049108</name>
</gene>
<reference evidence="3" key="1">
    <citation type="submission" date="2023-07" db="EMBL/GenBank/DDBJ databases">
        <title>draft genome sequence of fig (Ficus carica).</title>
        <authorList>
            <person name="Takahashi T."/>
            <person name="Nishimura K."/>
        </authorList>
    </citation>
    <scope>NUCLEOTIDE SEQUENCE</scope>
</reference>
<dbReference type="Proteomes" id="UP001187192">
    <property type="component" value="Unassembled WGS sequence"/>
</dbReference>
<accession>A0AA87Z472</accession>
<evidence type="ECO:0000313" key="4">
    <source>
        <dbReference type="Proteomes" id="UP001187192"/>
    </source>
</evidence>
<feature type="compositionally biased region" description="Basic residues" evidence="1">
    <location>
        <begin position="30"/>
        <end position="40"/>
    </location>
</feature>
<name>A0AA87Z472_FICCA</name>
<keyword evidence="4" id="KW-1185">Reference proteome</keyword>
<protein>
    <submittedName>
        <fullName evidence="3">Uncharacterized protein</fullName>
    </submittedName>
</protein>
<evidence type="ECO:0000256" key="1">
    <source>
        <dbReference type="SAM" id="MobiDB-lite"/>
    </source>
</evidence>
<feature type="region of interest" description="Disordered" evidence="1">
    <location>
        <begin position="64"/>
        <end position="85"/>
    </location>
</feature>
<comment type="caution">
    <text evidence="3">The sequence shown here is derived from an EMBL/GenBank/DDBJ whole genome shotgun (WGS) entry which is preliminary data.</text>
</comment>
<proteinExistence type="predicted"/>
<evidence type="ECO:0000313" key="3">
    <source>
        <dbReference type="EMBL" id="GMN23880.1"/>
    </source>
</evidence>
<dbReference type="EMBL" id="BTGU01006820">
    <property type="protein sequence ID" value="GMN23880.1"/>
    <property type="molecule type" value="Genomic_DNA"/>
</dbReference>
<sequence>MGDSELADCGSDDEDLPRYRRGSPVVWSRRWPRSQGRRQRRERERREPVADFCQSCRSRSLRGERATITETERGKRVERKVEEER</sequence>
<dbReference type="AlphaFoldDB" id="A0AA87Z472"/>
<feature type="region of interest" description="Disordered" evidence="1">
    <location>
        <begin position="29"/>
        <end position="48"/>
    </location>
</feature>
<feature type="region of interest" description="Disordered" evidence="1">
    <location>
        <begin position="1"/>
        <end position="20"/>
    </location>
</feature>
<organism evidence="3 4">
    <name type="scientific">Ficus carica</name>
    <name type="common">Common fig</name>
    <dbReference type="NCBI Taxonomy" id="3494"/>
    <lineage>
        <taxon>Eukaryota</taxon>
        <taxon>Viridiplantae</taxon>
        <taxon>Streptophyta</taxon>
        <taxon>Embryophyta</taxon>
        <taxon>Tracheophyta</taxon>
        <taxon>Spermatophyta</taxon>
        <taxon>Magnoliopsida</taxon>
        <taxon>eudicotyledons</taxon>
        <taxon>Gunneridae</taxon>
        <taxon>Pentapetalae</taxon>
        <taxon>rosids</taxon>
        <taxon>fabids</taxon>
        <taxon>Rosales</taxon>
        <taxon>Moraceae</taxon>
        <taxon>Ficeae</taxon>
        <taxon>Ficus</taxon>
    </lineage>
</organism>
<dbReference type="EMBL" id="BTGU01006819">
    <property type="protein sequence ID" value="GMN23855.1"/>
    <property type="molecule type" value="Genomic_DNA"/>
</dbReference>